<dbReference type="STRING" id="441112.SAMN04488094_10289"/>
<reference evidence="1 2" key="1">
    <citation type="submission" date="2016-10" db="EMBL/GenBank/DDBJ databases">
        <authorList>
            <person name="de Groot N.N."/>
        </authorList>
    </citation>
    <scope>NUCLEOTIDE SEQUENCE [LARGE SCALE GENOMIC DNA]</scope>
    <source>
        <strain evidence="1 2">DSM 19548</strain>
    </source>
</reference>
<dbReference type="EMBL" id="FOLG01000002">
    <property type="protein sequence ID" value="SFB96781.1"/>
    <property type="molecule type" value="Genomic_DNA"/>
</dbReference>
<organism evidence="1 2">
    <name type="scientific">Tropicimonas isoalkanivorans</name>
    <dbReference type="NCBI Taxonomy" id="441112"/>
    <lineage>
        <taxon>Bacteria</taxon>
        <taxon>Pseudomonadati</taxon>
        <taxon>Pseudomonadota</taxon>
        <taxon>Alphaproteobacteria</taxon>
        <taxon>Rhodobacterales</taxon>
        <taxon>Roseobacteraceae</taxon>
        <taxon>Tropicimonas</taxon>
    </lineage>
</organism>
<name>A0A1I1FBX7_9RHOB</name>
<dbReference type="AlphaFoldDB" id="A0A1I1FBX7"/>
<sequence>MLLDPHRLEEQLRATTAIDAAVRDAYLTFAHAHFRGGTTVRPAGHGYIERELRFEAKGDWLYSAVLNQKWVLWYFRKPALNAGLIDPGKTKERFPASEETSRGEIKLRVRSSPEALAVLKWVGAE</sequence>
<keyword evidence="2" id="KW-1185">Reference proteome</keyword>
<gene>
    <name evidence="1" type="ORF">SAMN04488094_10289</name>
</gene>
<proteinExistence type="predicted"/>
<dbReference type="OrthoDB" id="6989933at2"/>
<evidence type="ECO:0000313" key="1">
    <source>
        <dbReference type="EMBL" id="SFB96781.1"/>
    </source>
</evidence>
<dbReference type="Proteomes" id="UP000198728">
    <property type="component" value="Unassembled WGS sequence"/>
</dbReference>
<evidence type="ECO:0000313" key="2">
    <source>
        <dbReference type="Proteomes" id="UP000198728"/>
    </source>
</evidence>
<protein>
    <recommendedName>
        <fullName evidence="3">DUF1801 domain-containing protein</fullName>
    </recommendedName>
</protein>
<accession>A0A1I1FBX7</accession>
<evidence type="ECO:0008006" key="3">
    <source>
        <dbReference type="Google" id="ProtNLM"/>
    </source>
</evidence>
<dbReference type="RefSeq" id="WP_143089815.1">
    <property type="nucleotide sequence ID" value="NZ_FOLG01000002.1"/>
</dbReference>